<dbReference type="PANTHER" id="PTHR35561:SF1">
    <property type="entry name" value="RNA 2',3'-CYCLIC PHOSPHODIESTERASE"/>
    <property type="match status" value="1"/>
</dbReference>
<dbReference type="Pfam" id="PF13563">
    <property type="entry name" value="2_5_RNA_ligase2"/>
    <property type="match status" value="1"/>
</dbReference>
<dbReference type="GO" id="GO:0008664">
    <property type="term" value="F:RNA 2',3'-cyclic 3'-phosphodiesterase activity"/>
    <property type="evidence" value="ECO:0007669"/>
    <property type="project" value="UniProtKB-EC"/>
</dbReference>
<dbReference type="AlphaFoldDB" id="A0A939JSX7"/>
<accession>A0A939JSX7</accession>
<evidence type="ECO:0000313" key="4">
    <source>
        <dbReference type="Proteomes" id="UP000664122"/>
    </source>
</evidence>
<gene>
    <name evidence="3" type="primary">thpR</name>
    <name evidence="3" type="ORF">J1C48_03080</name>
</gene>
<dbReference type="Proteomes" id="UP000664122">
    <property type="component" value="Unassembled WGS sequence"/>
</dbReference>
<reference evidence="3" key="1">
    <citation type="submission" date="2021-03" db="EMBL/GenBank/DDBJ databases">
        <title>Whole genome sequence of Jiella sp. CQZ9-1.</title>
        <authorList>
            <person name="Tuo L."/>
        </authorList>
    </citation>
    <scope>NUCLEOTIDE SEQUENCE</scope>
    <source>
        <strain evidence="3">CQZ9-1</strain>
    </source>
</reference>
<feature type="short sequence motif" description="HXTX 1" evidence="2">
    <location>
        <begin position="37"/>
        <end position="40"/>
    </location>
</feature>
<comment type="caution">
    <text evidence="3">The sequence shown here is derived from an EMBL/GenBank/DDBJ whole genome shotgun (WGS) entry which is preliminary data.</text>
</comment>
<dbReference type="GO" id="GO:0004113">
    <property type="term" value="F:2',3'-cyclic-nucleotide 3'-phosphodiesterase activity"/>
    <property type="evidence" value="ECO:0007669"/>
    <property type="project" value="InterPro"/>
</dbReference>
<protein>
    <recommendedName>
        <fullName evidence="2">RNA 2',3'-cyclic phosphodiesterase</fullName>
        <shortName evidence="2">RNA 2',3'-CPDase</shortName>
        <ecNumber evidence="2">3.1.4.58</ecNumber>
    </recommendedName>
</protein>
<comment type="function">
    <text evidence="2">Hydrolyzes RNA 2',3'-cyclic phosphodiester to an RNA 2'-phosphomonoester.</text>
</comment>
<keyword evidence="1 2" id="KW-0378">Hydrolase</keyword>
<dbReference type="Gene3D" id="3.90.1140.10">
    <property type="entry name" value="Cyclic phosphodiesterase"/>
    <property type="match status" value="1"/>
</dbReference>
<dbReference type="InterPro" id="IPR004175">
    <property type="entry name" value="RNA_CPDase"/>
</dbReference>
<feature type="active site" description="Proton donor" evidence="2">
    <location>
        <position position="37"/>
    </location>
</feature>
<evidence type="ECO:0000256" key="2">
    <source>
        <dbReference type="HAMAP-Rule" id="MF_01940"/>
    </source>
</evidence>
<feature type="active site" description="Proton acceptor" evidence="2">
    <location>
        <position position="120"/>
    </location>
</feature>
<dbReference type="InterPro" id="IPR009097">
    <property type="entry name" value="Cyclic_Pdiesterase"/>
</dbReference>
<dbReference type="NCBIfam" id="TIGR02258">
    <property type="entry name" value="2_5_ligase"/>
    <property type="match status" value="1"/>
</dbReference>
<dbReference type="HAMAP" id="MF_01940">
    <property type="entry name" value="RNA_CPDase"/>
    <property type="match status" value="1"/>
</dbReference>
<dbReference type="RefSeq" id="WP_207256208.1">
    <property type="nucleotide sequence ID" value="NZ_JAFMPP010000002.1"/>
</dbReference>
<comment type="similarity">
    <text evidence="2">Belongs to the 2H phosphoesterase superfamily. ThpR family.</text>
</comment>
<feature type="short sequence motif" description="HXTX 2" evidence="2">
    <location>
        <begin position="120"/>
        <end position="123"/>
    </location>
</feature>
<sequence length="198" mass="21885">MPRLFTALEIPNDIGLSLSLLRGGLTSARWIDPENYHLTLRFIGDVEARLADEIVASLDRIRRSRFELTFSGLAAFGSKKPHSVYAEIAPSAALSALQADIDRACKRLGLAPDQRKFVPHVTLARLRNAKACDVAHYLALRGGFRSRPFAVDRFALFSSRDSIGGGPYVLEEAFDLKRYDDFVSHSGESFAPAMPEFG</sequence>
<dbReference type="EMBL" id="JAFMPP010000002">
    <property type="protein sequence ID" value="MBO0661550.1"/>
    <property type="molecule type" value="Genomic_DNA"/>
</dbReference>
<dbReference type="EC" id="3.1.4.58" evidence="2"/>
<keyword evidence="4" id="KW-1185">Reference proteome</keyword>
<dbReference type="SUPFAM" id="SSF55144">
    <property type="entry name" value="LigT-like"/>
    <property type="match status" value="1"/>
</dbReference>
<evidence type="ECO:0000256" key="1">
    <source>
        <dbReference type="ARBA" id="ARBA00022801"/>
    </source>
</evidence>
<proteinExistence type="inferred from homology"/>
<evidence type="ECO:0000313" key="3">
    <source>
        <dbReference type="EMBL" id="MBO0661550.1"/>
    </source>
</evidence>
<name>A0A939JSX7_9HYPH</name>
<comment type="catalytic activity">
    <reaction evidence="2">
        <text>a 3'-end 2',3'-cyclophospho-ribonucleotide-RNA + H2O = a 3'-end 2'-phospho-ribonucleotide-RNA + H(+)</text>
        <dbReference type="Rhea" id="RHEA:11828"/>
        <dbReference type="Rhea" id="RHEA-COMP:10464"/>
        <dbReference type="Rhea" id="RHEA-COMP:17353"/>
        <dbReference type="ChEBI" id="CHEBI:15377"/>
        <dbReference type="ChEBI" id="CHEBI:15378"/>
        <dbReference type="ChEBI" id="CHEBI:83064"/>
        <dbReference type="ChEBI" id="CHEBI:173113"/>
        <dbReference type="EC" id="3.1.4.58"/>
    </reaction>
</comment>
<dbReference type="PANTHER" id="PTHR35561">
    <property type="entry name" value="RNA 2',3'-CYCLIC PHOSPHODIESTERASE"/>
    <property type="match status" value="1"/>
</dbReference>
<organism evidence="3 4">
    <name type="scientific">Jiella flava</name>
    <dbReference type="NCBI Taxonomy" id="2816857"/>
    <lineage>
        <taxon>Bacteria</taxon>
        <taxon>Pseudomonadati</taxon>
        <taxon>Pseudomonadota</taxon>
        <taxon>Alphaproteobacteria</taxon>
        <taxon>Hyphomicrobiales</taxon>
        <taxon>Aurantimonadaceae</taxon>
        <taxon>Jiella</taxon>
    </lineage>
</organism>